<keyword evidence="1" id="KW-1133">Transmembrane helix</keyword>
<sequence>MKLSLTTGKDLSRLITAFADAGITDVAFFDRLGIHLSGVIHTLTVGVLIDALMGFARLRMRHDLLLLKASDVLASKIGQLDAQQLCQVAFVYGRFEQVHPALHEALERQMGKVFVITAPDVAGQLPLASICDLTISIAVLDLQWVGQRAYLEYMLNNADWDEIPMPGMTVLLLLLHTS</sequence>
<keyword evidence="1" id="KW-0472">Membrane</keyword>
<keyword evidence="3" id="KW-1185">Reference proteome</keyword>
<proteinExistence type="predicted"/>
<evidence type="ECO:0000313" key="3">
    <source>
        <dbReference type="Proteomes" id="UP000591131"/>
    </source>
</evidence>
<organism evidence="2 3">
    <name type="scientific">Perkinsus chesapeaki</name>
    <name type="common">Clam parasite</name>
    <name type="synonym">Perkinsus andrewsi</name>
    <dbReference type="NCBI Taxonomy" id="330153"/>
    <lineage>
        <taxon>Eukaryota</taxon>
        <taxon>Sar</taxon>
        <taxon>Alveolata</taxon>
        <taxon>Perkinsozoa</taxon>
        <taxon>Perkinsea</taxon>
        <taxon>Perkinsida</taxon>
        <taxon>Perkinsidae</taxon>
        <taxon>Perkinsus</taxon>
    </lineage>
</organism>
<dbReference type="EMBL" id="JAAPAO010000033">
    <property type="protein sequence ID" value="KAF4676517.1"/>
    <property type="molecule type" value="Genomic_DNA"/>
</dbReference>
<dbReference type="OrthoDB" id="10395339at2759"/>
<keyword evidence="1" id="KW-0812">Transmembrane</keyword>
<dbReference type="AlphaFoldDB" id="A0A7J6MYV0"/>
<name>A0A7J6MYV0_PERCH</name>
<reference evidence="2 3" key="1">
    <citation type="submission" date="2020-04" db="EMBL/GenBank/DDBJ databases">
        <title>Perkinsus chesapeaki whole genome sequence.</title>
        <authorList>
            <person name="Bogema D.R."/>
        </authorList>
    </citation>
    <scope>NUCLEOTIDE SEQUENCE [LARGE SCALE GENOMIC DNA]</scope>
    <source>
        <strain evidence="2">ATCC PRA-425</strain>
    </source>
</reference>
<evidence type="ECO:0000256" key="1">
    <source>
        <dbReference type="SAM" id="Phobius"/>
    </source>
</evidence>
<feature type="transmembrane region" description="Helical" evidence="1">
    <location>
        <begin position="38"/>
        <end position="58"/>
    </location>
</feature>
<evidence type="ECO:0000313" key="2">
    <source>
        <dbReference type="EMBL" id="KAF4676517.1"/>
    </source>
</evidence>
<comment type="caution">
    <text evidence="2">The sequence shown here is derived from an EMBL/GenBank/DDBJ whole genome shotgun (WGS) entry which is preliminary data.</text>
</comment>
<dbReference type="Proteomes" id="UP000591131">
    <property type="component" value="Unassembled WGS sequence"/>
</dbReference>
<protein>
    <submittedName>
        <fullName evidence="2">Uncharacterized protein</fullName>
    </submittedName>
</protein>
<accession>A0A7J6MYV0</accession>
<gene>
    <name evidence="2" type="ORF">FOL47_005953</name>
</gene>